<gene>
    <name evidence="1" type="ORF">Gorai_016580</name>
</gene>
<sequence length="163" mass="18775">MAPKKRPRTDASSSHHPSGLKSCFNECFHTNALRECFDRNFASKRVCKSSNVDIAIFWRSSSELNLYDRVLHLILAWNLHPIKKHAKLRNIDYWWLDSFHTNRNLDLALVMFNDITKAIERGMNTNITLPHDTYLYISLEDEDIQASEHVSSPKHAPPPASSS</sequence>
<evidence type="ECO:0000313" key="1">
    <source>
        <dbReference type="EMBL" id="MBA0585818.1"/>
    </source>
</evidence>
<organism evidence="1 2">
    <name type="scientific">Gossypium raimondii</name>
    <name type="common">Peruvian cotton</name>
    <name type="synonym">Gossypium klotzschianum subsp. raimondii</name>
    <dbReference type="NCBI Taxonomy" id="29730"/>
    <lineage>
        <taxon>Eukaryota</taxon>
        <taxon>Viridiplantae</taxon>
        <taxon>Streptophyta</taxon>
        <taxon>Embryophyta</taxon>
        <taxon>Tracheophyta</taxon>
        <taxon>Spermatophyta</taxon>
        <taxon>Magnoliopsida</taxon>
        <taxon>eudicotyledons</taxon>
        <taxon>Gunneridae</taxon>
        <taxon>Pentapetalae</taxon>
        <taxon>rosids</taxon>
        <taxon>malvids</taxon>
        <taxon>Malvales</taxon>
        <taxon>Malvaceae</taxon>
        <taxon>Malvoideae</taxon>
        <taxon>Gossypium</taxon>
    </lineage>
</organism>
<evidence type="ECO:0000313" key="2">
    <source>
        <dbReference type="Proteomes" id="UP000593578"/>
    </source>
</evidence>
<protein>
    <submittedName>
        <fullName evidence="1">Uncharacterized protein</fullName>
    </submittedName>
</protein>
<proteinExistence type="predicted"/>
<dbReference type="Proteomes" id="UP000593578">
    <property type="component" value="Unassembled WGS sequence"/>
</dbReference>
<dbReference type="EMBL" id="JABEZZ010000005">
    <property type="protein sequence ID" value="MBA0585818.1"/>
    <property type="molecule type" value="Genomic_DNA"/>
</dbReference>
<dbReference type="AlphaFoldDB" id="A0A7J8P9F4"/>
<comment type="caution">
    <text evidence="1">The sequence shown here is derived from an EMBL/GenBank/DDBJ whole genome shotgun (WGS) entry which is preliminary data.</text>
</comment>
<accession>A0A7J8P9F4</accession>
<name>A0A7J8P9F4_GOSRA</name>
<reference evidence="1 2" key="1">
    <citation type="journal article" date="2019" name="Genome Biol. Evol.">
        <title>Insights into the evolution of the New World diploid cottons (Gossypium, subgenus Houzingenia) based on genome sequencing.</title>
        <authorList>
            <person name="Grover C.E."/>
            <person name="Arick M.A. 2nd"/>
            <person name="Thrash A."/>
            <person name="Conover J.L."/>
            <person name="Sanders W.S."/>
            <person name="Peterson D.G."/>
            <person name="Frelichowski J.E."/>
            <person name="Scheffler J.A."/>
            <person name="Scheffler B.E."/>
            <person name="Wendel J.F."/>
        </authorList>
    </citation>
    <scope>NUCLEOTIDE SEQUENCE [LARGE SCALE GENOMIC DNA]</scope>
    <source>
        <strain evidence="1">8</strain>
        <tissue evidence="1">Leaf</tissue>
    </source>
</reference>